<dbReference type="AlphaFoldDB" id="A0A2S1YUN4"/>
<sequence>MSDFATWEPVVRLVLADDADRRAARPARVAGRISQYGMSPAYPGSMSPTTRTAVEDIRRTLARGAAIKVRDQDHLPVAALANEIPALWDRPKITQTLLAGDLGPPIWPTVPHAP</sequence>
<name>A0A2S1YUN4_9ACTN</name>
<dbReference type="EMBL" id="CP029254">
    <property type="protein sequence ID" value="AWK07795.1"/>
    <property type="molecule type" value="Genomic_DNA"/>
</dbReference>
<protein>
    <submittedName>
        <fullName evidence="2">Uncharacterized protein</fullName>
    </submittedName>
</protein>
<evidence type="ECO:0000313" key="2">
    <source>
        <dbReference type="EMBL" id="GBQ01782.1"/>
    </source>
</evidence>
<accession>A0A2S1YUN4</accession>
<organism evidence="2 4">
    <name type="scientific">Streptomyces spongiicola</name>
    <dbReference type="NCBI Taxonomy" id="1690221"/>
    <lineage>
        <taxon>Bacteria</taxon>
        <taxon>Bacillati</taxon>
        <taxon>Actinomycetota</taxon>
        <taxon>Actinomycetes</taxon>
        <taxon>Kitasatosporales</taxon>
        <taxon>Streptomycetaceae</taxon>
        <taxon>Streptomyces</taxon>
    </lineage>
</organism>
<proteinExistence type="predicted"/>
<keyword evidence="3" id="KW-1185">Reference proteome</keyword>
<evidence type="ECO:0000313" key="1">
    <source>
        <dbReference type="EMBL" id="AWK07795.1"/>
    </source>
</evidence>
<dbReference type="EMBL" id="BGZL01000008">
    <property type="protein sequence ID" value="GBQ01782.1"/>
    <property type="molecule type" value="Genomic_DNA"/>
</dbReference>
<evidence type="ECO:0000313" key="4">
    <source>
        <dbReference type="Proteomes" id="UP000265354"/>
    </source>
</evidence>
<reference evidence="2 4" key="2">
    <citation type="submission" date="2018-07" db="EMBL/GenBank/DDBJ databases">
        <title>Whole Genome Shotgun Sequence of Streptomyces spongiicola strain 531S.</title>
        <authorList>
            <person name="Dohra H."/>
            <person name="Kodani S."/>
        </authorList>
    </citation>
    <scope>NUCLEOTIDE SEQUENCE [LARGE SCALE GENOMIC DNA]</scope>
    <source>
        <strain evidence="2 4">531S</strain>
    </source>
</reference>
<dbReference type="Proteomes" id="UP000265354">
    <property type="component" value="Unassembled WGS sequence"/>
</dbReference>
<evidence type="ECO:0000313" key="3">
    <source>
        <dbReference type="Proteomes" id="UP000245051"/>
    </source>
</evidence>
<dbReference type="OrthoDB" id="4759758at2"/>
<reference evidence="1 3" key="1">
    <citation type="submission" date="2018-05" db="EMBL/GenBank/DDBJ databases">
        <title>Complete genome sequence of the Type Strain of Streptomyces spongiicola HNM0071, the producer of staurosporine.</title>
        <authorList>
            <person name="Zhou S."/>
            <person name="Huang X."/>
        </authorList>
    </citation>
    <scope>NUCLEOTIDE SEQUENCE [LARGE SCALE GENOMIC DNA]</scope>
    <source>
        <strain evidence="1 3">HNM0071</strain>
    </source>
</reference>
<gene>
    <name evidence="1" type="ORF">DDQ41_01430</name>
    <name evidence="2" type="ORF">SSP531S_32290</name>
</gene>
<dbReference type="KEGG" id="sspo:DDQ41_01430"/>
<dbReference type="Proteomes" id="UP000245051">
    <property type="component" value="Chromosome"/>
</dbReference>